<proteinExistence type="predicted"/>
<name>A0AAP0IBT7_9MAGN</name>
<keyword evidence="3" id="KW-1185">Reference proteome</keyword>
<sequence>MSGRNGGAKEESAAVATAVAVAASRSERRNDGEQILPCYVSDGKGRVPSEEDSAAVATAAAVAASRSERRNDGEQIRAAATEAATAEQRRQRRNRGDQTGGGGCRWCVELDSVVSHTTREVRVVSRTTRETHNYGSDTMLVSEWNTFIV</sequence>
<evidence type="ECO:0000313" key="3">
    <source>
        <dbReference type="Proteomes" id="UP001419268"/>
    </source>
</evidence>
<evidence type="ECO:0000256" key="1">
    <source>
        <dbReference type="SAM" id="MobiDB-lite"/>
    </source>
</evidence>
<feature type="compositionally biased region" description="Basic and acidic residues" evidence="1">
    <location>
        <begin position="66"/>
        <end position="75"/>
    </location>
</feature>
<dbReference type="AlphaFoldDB" id="A0AAP0IBT7"/>
<reference evidence="2 3" key="1">
    <citation type="submission" date="2024-01" db="EMBL/GenBank/DDBJ databases">
        <title>Genome assemblies of Stephania.</title>
        <authorList>
            <person name="Yang L."/>
        </authorList>
    </citation>
    <scope>NUCLEOTIDE SEQUENCE [LARGE SCALE GENOMIC DNA]</scope>
    <source>
        <strain evidence="2">JXDWG</strain>
        <tissue evidence="2">Leaf</tissue>
    </source>
</reference>
<feature type="compositionally biased region" description="Low complexity" evidence="1">
    <location>
        <begin position="76"/>
        <end position="86"/>
    </location>
</feature>
<evidence type="ECO:0000313" key="2">
    <source>
        <dbReference type="EMBL" id="KAK9111931.1"/>
    </source>
</evidence>
<feature type="region of interest" description="Disordered" evidence="1">
    <location>
        <begin position="62"/>
        <end position="101"/>
    </location>
</feature>
<gene>
    <name evidence="2" type="ORF">Scep_019450</name>
</gene>
<dbReference type="EMBL" id="JBBNAG010000008">
    <property type="protein sequence ID" value="KAK9111931.1"/>
    <property type="molecule type" value="Genomic_DNA"/>
</dbReference>
<organism evidence="2 3">
    <name type="scientific">Stephania cephalantha</name>
    <dbReference type="NCBI Taxonomy" id="152367"/>
    <lineage>
        <taxon>Eukaryota</taxon>
        <taxon>Viridiplantae</taxon>
        <taxon>Streptophyta</taxon>
        <taxon>Embryophyta</taxon>
        <taxon>Tracheophyta</taxon>
        <taxon>Spermatophyta</taxon>
        <taxon>Magnoliopsida</taxon>
        <taxon>Ranunculales</taxon>
        <taxon>Menispermaceae</taxon>
        <taxon>Menispermoideae</taxon>
        <taxon>Cissampelideae</taxon>
        <taxon>Stephania</taxon>
    </lineage>
</organism>
<protein>
    <submittedName>
        <fullName evidence="2">Uncharacterized protein</fullName>
    </submittedName>
</protein>
<accession>A0AAP0IBT7</accession>
<comment type="caution">
    <text evidence="2">The sequence shown here is derived from an EMBL/GenBank/DDBJ whole genome shotgun (WGS) entry which is preliminary data.</text>
</comment>
<dbReference type="Proteomes" id="UP001419268">
    <property type="component" value="Unassembled WGS sequence"/>
</dbReference>